<accession>A0A0K8RMD2</accession>
<evidence type="ECO:0000313" key="1">
    <source>
        <dbReference type="EMBL" id="JAA72048.1"/>
    </source>
</evidence>
<proteinExistence type="evidence at transcript level"/>
<name>A0A0K8RMD2_IXORI</name>
<dbReference type="EMBL" id="GADI01001760">
    <property type="protein sequence ID" value="JAA72048.1"/>
    <property type="molecule type" value="mRNA"/>
</dbReference>
<protein>
    <submittedName>
        <fullName evidence="1">Uncharacterized protein</fullName>
    </submittedName>
</protein>
<sequence>MRSLPSMVLWLHMQQNVIKDRRLTLEMMHPVVDYGWASVALNFVRFFPRLTSYASHEMRTLLRCDFRDRDLLGTCASHCGYWNEGMRCFRVAEARLKHVTPP</sequence>
<reference evidence="1" key="1">
    <citation type="submission" date="2012-12" db="EMBL/GenBank/DDBJ databases">
        <title>Identification and characterization of a phenylalanine ammonia-lyase gene family in Isatis indigotica Fort.</title>
        <authorList>
            <person name="Liu Q."/>
            <person name="Chen J."/>
            <person name="Zhou X."/>
            <person name="Di P."/>
            <person name="Xiao Y."/>
            <person name="Xuan H."/>
            <person name="Zhang L."/>
            <person name="Chen W."/>
        </authorList>
    </citation>
    <scope>NUCLEOTIDE SEQUENCE</scope>
    <source>
        <tissue evidence="1">Salivary gland</tissue>
    </source>
</reference>
<dbReference type="AlphaFoldDB" id="A0A0K8RMD2"/>
<organism evidence="1">
    <name type="scientific">Ixodes ricinus</name>
    <name type="common">Common tick</name>
    <name type="synonym">Acarus ricinus</name>
    <dbReference type="NCBI Taxonomy" id="34613"/>
    <lineage>
        <taxon>Eukaryota</taxon>
        <taxon>Metazoa</taxon>
        <taxon>Ecdysozoa</taxon>
        <taxon>Arthropoda</taxon>
        <taxon>Chelicerata</taxon>
        <taxon>Arachnida</taxon>
        <taxon>Acari</taxon>
        <taxon>Parasitiformes</taxon>
        <taxon>Ixodida</taxon>
        <taxon>Ixodoidea</taxon>
        <taxon>Ixodidae</taxon>
        <taxon>Ixodinae</taxon>
        <taxon>Ixodes</taxon>
    </lineage>
</organism>